<feature type="domain" description="HTH cro/C1-type" evidence="1">
    <location>
        <begin position="21"/>
        <end position="75"/>
    </location>
</feature>
<dbReference type="GO" id="GO:0003677">
    <property type="term" value="F:DNA binding"/>
    <property type="evidence" value="ECO:0007669"/>
    <property type="project" value="InterPro"/>
</dbReference>
<dbReference type="Gene3D" id="1.10.260.40">
    <property type="entry name" value="lambda repressor-like DNA-binding domains"/>
    <property type="match status" value="1"/>
</dbReference>
<dbReference type="PROSITE" id="PS50943">
    <property type="entry name" value="HTH_CROC1"/>
    <property type="match status" value="1"/>
</dbReference>
<evidence type="ECO:0000259" key="1">
    <source>
        <dbReference type="PROSITE" id="PS50943"/>
    </source>
</evidence>
<accession>A0A2K2H640</accession>
<gene>
    <name evidence="2" type="ORF">C2E25_16235</name>
</gene>
<proteinExistence type="predicted"/>
<organism evidence="2 3">
    <name type="scientific">Geothermobacter hydrogeniphilus</name>
    <dbReference type="NCBI Taxonomy" id="1969733"/>
    <lineage>
        <taxon>Bacteria</taxon>
        <taxon>Pseudomonadati</taxon>
        <taxon>Thermodesulfobacteriota</taxon>
        <taxon>Desulfuromonadia</taxon>
        <taxon>Desulfuromonadales</taxon>
        <taxon>Geothermobacteraceae</taxon>
        <taxon>Geothermobacter</taxon>
    </lineage>
</organism>
<dbReference type="Proteomes" id="UP000236340">
    <property type="component" value="Unassembled WGS sequence"/>
</dbReference>
<name>A0A2K2H640_9BACT</name>
<evidence type="ECO:0000313" key="2">
    <source>
        <dbReference type="EMBL" id="PNU18721.1"/>
    </source>
</evidence>
<evidence type="ECO:0000313" key="3">
    <source>
        <dbReference type="Proteomes" id="UP000236340"/>
    </source>
</evidence>
<dbReference type="RefSeq" id="WP_103116770.1">
    <property type="nucleotide sequence ID" value="NZ_PPFX01000054.1"/>
</dbReference>
<protein>
    <submittedName>
        <fullName evidence="2">Transcriptional regulator</fullName>
    </submittedName>
</protein>
<reference evidence="2 3" key="1">
    <citation type="journal article" date="2018" name="Genome Announc.">
        <title>Genome Sequence of Geothermobacter sp. HR-1 Iron Reducer from the Loihi Seamount.</title>
        <authorList>
            <person name="Smith H."/>
            <person name="Abuyen K."/>
            <person name="Tremblay J."/>
            <person name="Savalia P."/>
            <person name="Perez-Rodriguez I."/>
            <person name="Emerson D."/>
            <person name="Tully B."/>
            <person name="Amend J."/>
        </authorList>
    </citation>
    <scope>NUCLEOTIDE SEQUENCE [LARGE SCALE GENOMIC DNA]</scope>
    <source>
        <strain evidence="2 3">HR-1</strain>
    </source>
</reference>
<dbReference type="EMBL" id="PPFX01000054">
    <property type="protein sequence ID" value="PNU18721.1"/>
    <property type="molecule type" value="Genomic_DNA"/>
</dbReference>
<dbReference type="SMART" id="SM00530">
    <property type="entry name" value="HTH_XRE"/>
    <property type="match status" value="1"/>
</dbReference>
<dbReference type="InterPro" id="IPR001387">
    <property type="entry name" value="Cro/C1-type_HTH"/>
</dbReference>
<dbReference type="OrthoDB" id="5422754at2"/>
<sequence>MVAEKIPYGKIDDLEQLGVVIRQVRKEQGVTQEELSALVGVGPRLIGEIERGKPTAEIGKVLRLLSGLGLSLSIQPRTSRDWRE</sequence>
<dbReference type="Pfam" id="PF01381">
    <property type="entry name" value="HTH_3"/>
    <property type="match status" value="1"/>
</dbReference>
<dbReference type="SUPFAM" id="SSF47413">
    <property type="entry name" value="lambda repressor-like DNA-binding domains"/>
    <property type="match status" value="1"/>
</dbReference>
<dbReference type="AlphaFoldDB" id="A0A2K2H640"/>
<dbReference type="NCBIfam" id="TIGR03070">
    <property type="entry name" value="couple_hipB"/>
    <property type="match status" value="1"/>
</dbReference>
<comment type="caution">
    <text evidence="2">The sequence shown here is derived from an EMBL/GenBank/DDBJ whole genome shotgun (WGS) entry which is preliminary data.</text>
</comment>
<dbReference type="InterPro" id="IPR017507">
    <property type="entry name" value="Tscrpt_reg_HipB-like"/>
</dbReference>
<dbReference type="InterPro" id="IPR010982">
    <property type="entry name" value="Lambda_DNA-bd_dom_sf"/>
</dbReference>
<dbReference type="CDD" id="cd00093">
    <property type="entry name" value="HTH_XRE"/>
    <property type="match status" value="1"/>
</dbReference>